<sequence length="219" mass="24312">MKKTYRGLHYPLTFFALFGAFQLVYAQSSMCGNPFTKAGNGPYDFRTAEPGKRSVVENAHFTADVQTMRRGASTKNLAADIAYTLKVMPNHHQALLTMGNWSLKTGSNPPIGAEYTVECWFDRALRYAPDDAMVKVVYGIYLIKRGKPQEAVNQLEAALSQAGDNANVHYNLGLAYVDLKQYDKALESAHTAYRLGFPLPGLKNKLARAGAWRELPTTK</sequence>
<dbReference type="Proteomes" id="UP000006552">
    <property type="component" value="Chromosome"/>
</dbReference>
<dbReference type="Gene3D" id="1.25.40.10">
    <property type="entry name" value="Tetratricopeptide repeat domain"/>
    <property type="match status" value="1"/>
</dbReference>
<dbReference type="InterPro" id="IPR011990">
    <property type="entry name" value="TPR-like_helical_dom_sf"/>
</dbReference>
<dbReference type="HOGENOM" id="CLU_097428_0_0_4"/>
<evidence type="ECO:0000313" key="3">
    <source>
        <dbReference type="Proteomes" id="UP000006552"/>
    </source>
</evidence>
<dbReference type="RefSeq" id="WP_011238257.1">
    <property type="nucleotide sequence ID" value="NC_006513.1"/>
</dbReference>
<proteinExistence type="predicted"/>
<organism evidence="2 3">
    <name type="scientific">Aromatoleum aromaticum (strain DSM 19018 / LMG 30748 / EbN1)</name>
    <name type="common">Azoarcus sp. (strain EbN1)</name>
    <dbReference type="NCBI Taxonomy" id="76114"/>
    <lineage>
        <taxon>Bacteria</taxon>
        <taxon>Pseudomonadati</taxon>
        <taxon>Pseudomonadota</taxon>
        <taxon>Betaproteobacteria</taxon>
        <taxon>Rhodocyclales</taxon>
        <taxon>Rhodocyclaceae</taxon>
        <taxon>Aromatoleum</taxon>
    </lineage>
</organism>
<feature type="repeat" description="TPR" evidence="1">
    <location>
        <begin position="166"/>
        <end position="199"/>
    </location>
</feature>
<dbReference type="EMBL" id="CR555306">
    <property type="protein sequence ID" value="CAI08571.1"/>
    <property type="molecule type" value="Genomic_DNA"/>
</dbReference>
<name>Q5P293_AROAE</name>
<evidence type="ECO:0000313" key="2">
    <source>
        <dbReference type="EMBL" id="CAI08571.1"/>
    </source>
</evidence>
<dbReference type="eggNOG" id="COG0457">
    <property type="taxonomic scope" value="Bacteria"/>
</dbReference>
<dbReference type="AlphaFoldDB" id="Q5P293"/>
<keyword evidence="1" id="KW-0802">TPR repeat</keyword>
<evidence type="ECO:0000256" key="1">
    <source>
        <dbReference type="PROSITE-ProRule" id="PRU00339"/>
    </source>
</evidence>
<dbReference type="PROSITE" id="PS50005">
    <property type="entry name" value="TPR"/>
    <property type="match status" value="1"/>
</dbReference>
<protein>
    <submittedName>
        <fullName evidence="2">Uncharacterized protein</fullName>
    </submittedName>
</protein>
<reference evidence="2 3" key="1">
    <citation type="journal article" date="2005" name="Arch. Microbiol.">
        <title>The genome sequence of an anaerobic aromatic-degrading denitrifying bacterium, strain EbN1.</title>
        <authorList>
            <person name="Rabus R."/>
            <person name="Kube M."/>
            <person name="Heider J."/>
            <person name="Beck A."/>
            <person name="Heitmann K."/>
            <person name="Widdel F."/>
            <person name="Reinhardt R."/>
        </authorList>
    </citation>
    <scope>NUCLEOTIDE SEQUENCE [LARGE SCALE GENOMIC DNA]</scope>
    <source>
        <strain evidence="2 3">EbN1</strain>
    </source>
</reference>
<dbReference type="SUPFAM" id="SSF48452">
    <property type="entry name" value="TPR-like"/>
    <property type="match status" value="1"/>
</dbReference>
<dbReference type="Pfam" id="PF14559">
    <property type="entry name" value="TPR_19"/>
    <property type="match status" value="1"/>
</dbReference>
<dbReference type="STRING" id="76114.ebA4319"/>
<gene>
    <name evidence="2" type="ORF">ebA4319</name>
</gene>
<accession>Q5P293</accession>
<dbReference type="OrthoDB" id="8525350at2"/>
<dbReference type="KEGG" id="eba:ebA4319"/>
<keyword evidence="3" id="KW-1185">Reference proteome</keyword>
<dbReference type="InterPro" id="IPR019734">
    <property type="entry name" value="TPR_rpt"/>
</dbReference>